<dbReference type="AlphaFoldDB" id="A0A4U3KVK8"/>
<dbReference type="GO" id="GO:0044571">
    <property type="term" value="P:[2Fe-2S] cluster assembly"/>
    <property type="evidence" value="ECO:0007669"/>
    <property type="project" value="InterPro"/>
</dbReference>
<organism evidence="5 6">
    <name type="scientific">Ilyomonas limi</name>
    <dbReference type="NCBI Taxonomy" id="2575867"/>
    <lineage>
        <taxon>Bacteria</taxon>
        <taxon>Pseudomonadati</taxon>
        <taxon>Bacteroidota</taxon>
        <taxon>Chitinophagia</taxon>
        <taxon>Chitinophagales</taxon>
        <taxon>Chitinophagaceae</taxon>
        <taxon>Ilyomonas</taxon>
    </lineage>
</organism>
<dbReference type="EMBL" id="SZQL01000015">
    <property type="protein sequence ID" value="TKK66382.1"/>
    <property type="molecule type" value="Genomic_DNA"/>
</dbReference>
<evidence type="ECO:0000313" key="6">
    <source>
        <dbReference type="Proteomes" id="UP000305848"/>
    </source>
</evidence>
<dbReference type="SUPFAM" id="SSF46565">
    <property type="entry name" value="Chaperone J-domain"/>
    <property type="match status" value="1"/>
</dbReference>
<dbReference type="OrthoDB" id="287587at2"/>
<evidence type="ECO:0000256" key="1">
    <source>
        <dbReference type="ARBA" id="ARBA00010476"/>
    </source>
</evidence>
<comment type="function">
    <text evidence="3">Co-chaperone involved in the maturation of iron-sulfur cluster-containing proteins. Seems to help targeting proteins to be folded toward HscA.</text>
</comment>
<dbReference type="GO" id="GO:0051259">
    <property type="term" value="P:protein complex oligomerization"/>
    <property type="evidence" value="ECO:0007669"/>
    <property type="project" value="InterPro"/>
</dbReference>
<dbReference type="NCBIfam" id="TIGR00714">
    <property type="entry name" value="hscB"/>
    <property type="match status" value="1"/>
</dbReference>
<proteinExistence type="inferred from homology"/>
<protein>
    <submittedName>
        <fullName evidence="5">Fe-S protein assembly co-chaperone HscB</fullName>
    </submittedName>
</protein>
<evidence type="ECO:0000256" key="3">
    <source>
        <dbReference type="ARBA" id="ARBA00025596"/>
    </source>
</evidence>
<dbReference type="Gene3D" id="1.10.287.110">
    <property type="entry name" value="DnaJ domain"/>
    <property type="match status" value="1"/>
</dbReference>
<dbReference type="Gene3D" id="1.20.1280.20">
    <property type="entry name" value="HscB, C-terminal domain"/>
    <property type="match status" value="1"/>
</dbReference>
<dbReference type="GO" id="GO:0051087">
    <property type="term" value="F:protein-folding chaperone binding"/>
    <property type="evidence" value="ECO:0007669"/>
    <property type="project" value="InterPro"/>
</dbReference>
<dbReference type="RefSeq" id="WP_137263114.1">
    <property type="nucleotide sequence ID" value="NZ_SZQL01000015.1"/>
</dbReference>
<dbReference type="InterPro" id="IPR036386">
    <property type="entry name" value="HscB_C_sf"/>
</dbReference>
<comment type="similarity">
    <text evidence="1">Belongs to the HscB family.</text>
</comment>
<reference evidence="5 6" key="1">
    <citation type="submission" date="2019-05" db="EMBL/GenBank/DDBJ databases">
        <title>Panacibacter sp. strain 17mud1-8 Genome sequencing and assembly.</title>
        <authorList>
            <person name="Chhetri G."/>
        </authorList>
    </citation>
    <scope>NUCLEOTIDE SEQUENCE [LARGE SCALE GENOMIC DNA]</scope>
    <source>
        <strain evidence="5 6">17mud1-8</strain>
    </source>
</reference>
<dbReference type="Pfam" id="PF07743">
    <property type="entry name" value="HSCB_C"/>
    <property type="match status" value="1"/>
</dbReference>
<dbReference type="PANTHER" id="PTHR14021">
    <property type="entry name" value="IRON-SULFUR CLUSTER CO-CHAPERONE PROTEIN HSCB"/>
    <property type="match status" value="1"/>
</dbReference>
<dbReference type="SUPFAM" id="SSF47144">
    <property type="entry name" value="HSC20 (HSCB), C-terminal oligomerisation domain"/>
    <property type="match status" value="1"/>
</dbReference>
<name>A0A4U3KVK8_9BACT</name>
<dbReference type="InterPro" id="IPR004640">
    <property type="entry name" value="HscB"/>
</dbReference>
<comment type="caution">
    <text evidence="5">The sequence shown here is derived from an EMBL/GenBank/DDBJ whole genome shotgun (WGS) entry which is preliminary data.</text>
</comment>
<evidence type="ECO:0000313" key="5">
    <source>
        <dbReference type="EMBL" id="TKK66382.1"/>
    </source>
</evidence>
<dbReference type="InterPro" id="IPR036869">
    <property type="entry name" value="J_dom_sf"/>
</dbReference>
<dbReference type="Proteomes" id="UP000305848">
    <property type="component" value="Unassembled WGS sequence"/>
</dbReference>
<dbReference type="InterPro" id="IPR001623">
    <property type="entry name" value="DnaJ_domain"/>
</dbReference>
<dbReference type="PANTHER" id="PTHR14021:SF15">
    <property type="entry name" value="IRON-SULFUR CLUSTER CO-CHAPERONE PROTEIN HSCB"/>
    <property type="match status" value="1"/>
</dbReference>
<dbReference type="PROSITE" id="PS50076">
    <property type="entry name" value="DNAJ_2"/>
    <property type="match status" value="1"/>
</dbReference>
<gene>
    <name evidence="5" type="primary">hscB</name>
    <name evidence="5" type="ORF">FC093_17550</name>
</gene>
<feature type="domain" description="J" evidence="4">
    <location>
        <begin position="2"/>
        <end position="76"/>
    </location>
</feature>
<keyword evidence="2" id="KW-0143">Chaperone</keyword>
<sequence length="169" mass="19887">MNYFELYNMPVTMKPDVQQVKQKFYELSRRYHPDFFANATAEEQIQALEKSSLINRAFKVLQQPDETIKYVLQLHGLLEEEEKNQLPGAFLATMLDLNEQIAEAEIDEDATALQQIQSTIYDIQSNLYEPVRQIVEHYQEGVTAKEELLQVKDYYYKKKYLTRILAGMH</sequence>
<dbReference type="InterPro" id="IPR009073">
    <property type="entry name" value="HscB_oligo_C"/>
</dbReference>
<keyword evidence="6" id="KW-1185">Reference proteome</keyword>
<dbReference type="GO" id="GO:0001671">
    <property type="term" value="F:ATPase activator activity"/>
    <property type="evidence" value="ECO:0007669"/>
    <property type="project" value="InterPro"/>
</dbReference>
<dbReference type="SMART" id="SM00271">
    <property type="entry name" value="DnaJ"/>
    <property type="match status" value="1"/>
</dbReference>
<dbReference type="Pfam" id="PF00226">
    <property type="entry name" value="DnaJ"/>
    <property type="match status" value="1"/>
</dbReference>
<evidence type="ECO:0000259" key="4">
    <source>
        <dbReference type="PROSITE" id="PS50076"/>
    </source>
</evidence>
<evidence type="ECO:0000256" key="2">
    <source>
        <dbReference type="ARBA" id="ARBA00023186"/>
    </source>
</evidence>
<accession>A0A4U3KVK8</accession>